<reference evidence="4" key="1">
    <citation type="journal article" date="2020" name="Stud. Mycol.">
        <title>101 Dothideomycetes genomes: A test case for predicting lifestyles and emergence of pathogens.</title>
        <authorList>
            <person name="Haridas S."/>
            <person name="Albert R."/>
            <person name="Binder M."/>
            <person name="Bloem J."/>
            <person name="LaButti K."/>
            <person name="Salamov A."/>
            <person name="Andreopoulos B."/>
            <person name="Baker S."/>
            <person name="Barry K."/>
            <person name="Bills G."/>
            <person name="Bluhm B."/>
            <person name="Cannon C."/>
            <person name="Castanera R."/>
            <person name="Culley D."/>
            <person name="Daum C."/>
            <person name="Ezra D."/>
            <person name="Gonzalez J."/>
            <person name="Henrissat B."/>
            <person name="Kuo A."/>
            <person name="Liang C."/>
            <person name="Lipzen A."/>
            <person name="Lutzoni F."/>
            <person name="Magnuson J."/>
            <person name="Mondo S."/>
            <person name="Nolan M."/>
            <person name="Ohm R."/>
            <person name="Pangilinan J."/>
            <person name="Park H.-J."/>
            <person name="Ramirez L."/>
            <person name="Alfaro M."/>
            <person name="Sun H."/>
            <person name="Tritt A."/>
            <person name="Yoshinaga Y."/>
            <person name="Zwiers L.-H."/>
            <person name="Turgeon B."/>
            <person name="Goodwin S."/>
            <person name="Spatafora J."/>
            <person name="Crous P."/>
            <person name="Grigoriev I."/>
        </authorList>
    </citation>
    <scope>NUCLEOTIDE SEQUENCE [LARGE SCALE GENOMIC DNA]</scope>
    <source>
        <strain evidence="4">CECT 20119</strain>
    </source>
</reference>
<feature type="compositionally biased region" description="Polar residues" evidence="2">
    <location>
        <begin position="71"/>
        <end position="92"/>
    </location>
</feature>
<dbReference type="EMBL" id="ML992512">
    <property type="protein sequence ID" value="KAF2220707.1"/>
    <property type="molecule type" value="Genomic_DNA"/>
</dbReference>
<gene>
    <name evidence="3" type="ORF">BDZ85DRAFT_30026</name>
</gene>
<dbReference type="AlphaFoldDB" id="A0A6A6G4U5"/>
<evidence type="ECO:0000256" key="1">
    <source>
        <dbReference type="SAM" id="Coils"/>
    </source>
</evidence>
<feature type="coiled-coil region" evidence="1">
    <location>
        <begin position="129"/>
        <end position="233"/>
    </location>
</feature>
<proteinExistence type="predicted"/>
<evidence type="ECO:0000313" key="3">
    <source>
        <dbReference type="EMBL" id="KAF2220707.1"/>
    </source>
</evidence>
<name>A0A6A6G4U5_9PEZI</name>
<dbReference type="Proteomes" id="UP000799538">
    <property type="component" value="Unassembled WGS sequence"/>
</dbReference>
<sequence>MHISSPKCSLLCSDQNQHSQQPSLANQTSSTVSQLLSNNLSLQPNQRPNQTNIHVSTATMGNTAKANNHLSQANRNNSSTSKINTPKLSQEGENFVNGVKGELEEKMKRVIAEMIPHLRKFTVDKEMNAKDLKQINADQEKKVDNLQKDMKRVEGKVTDAVEETNRIRGALNQAKEAKVQLEQDVKSLKEQIEAIELQNRDLLQKTVASEEEIQVIKQEKDRLVKERESTKQNIIEALSMLREYAATDCDQGYGAEELSQGEAVIEVALEMA</sequence>
<evidence type="ECO:0000313" key="4">
    <source>
        <dbReference type="Proteomes" id="UP000799538"/>
    </source>
</evidence>
<evidence type="ECO:0000256" key="2">
    <source>
        <dbReference type="SAM" id="MobiDB-lite"/>
    </source>
</evidence>
<dbReference type="OrthoDB" id="10379503at2759"/>
<accession>A0A6A6G4U5</accession>
<organism evidence="3 4">
    <name type="scientific">Elsinoe ampelina</name>
    <dbReference type="NCBI Taxonomy" id="302913"/>
    <lineage>
        <taxon>Eukaryota</taxon>
        <taxon>Fungi</taxon>
        <taxon>Dikarya</taxon>
        <taxon>Ascomycota</taxon>
        <taxon>Pezizomycotina</taxon>
        <taxon>Dothideomycetes</taxon>
        <taxon>Dothideomycetidae</taxon>
        <taxon>Myriangiales</taxon>
        <taxon>Elsinoaceae</taxon>
        <taxon>Elsinoe</taxon>
    </lineage>
</organism>
<protein>
    <submittedName>
        <fullName evidence="3">Uncharacterized protein</fullName>
    </submittedName>
</protein>
<feature type="region of interest" description="Disordered" evidence="2">
    <location>
        <begin position="71"/>
        <end position="93"/>
    </location>
</feature>
<keyword evidence="1" id="KW-0175">Coiled coil</keyword>
<keyword evidence="4" id="KW-1185">Reference proteome</keyword>